<organism evidence="4 5">
    <name type="scientific">Rhodanobacter terrae</name>
    <dbReference type="NCBI Taxonomy" id="418647"/>
    <lineage>
        <taxon>Bacteria</taxon>
        <taxon>Pseudomonadati</taxon>
        <taxon>Pseudomonadota</taxon>
        <taxon>Gammaproteobacteria</taxon>
        <taxon>Lysobacterales</taxon>
        <taxon>Rhodanobacteraceae</taxon>
        <taxon>Rhodanobacter</taxon>
    </lineage>
</organism>
<evidence type="ECO:0000313" key="5">
    <source>
        <dbReference type="Proteomes" id="UP001596111"/>
    </source>
</evidence>
<dbReference type="InterPro" id="IPR001647">
    <property type="entry name" value="HTH_TetR"/>
</dbReference>
<reference evidence="5" key="1">
    <citation type="journal article" date="2019" name="Int. J. Syst. Evol. Microbiol.">
        <title>The Global Catalogue of Microorganisms (GCM) 10K type strain sequencing project: providing services to taxonomists for standard genome sequencing and annotation.</title>
        <authorList>
            <consortium name="The Broad Institute Genomics Platform"/>
            <consortium name="The Broad Institute Genome Sequencing Center for Infectious Disease"/>
            <person name="Wu L."/>
            <person name="Ma J."/>
        </authorList>
    </citation>
    <scope>NUCLEOTIDE SEQUENCE [LARGE SCALE GENOMIC DNA]</scope>
    <source>
        <strain evidence="5">CGMCC 1.13587</strain>
    </source>
</reference>
<dbReference type="Pfam" id="PF00440">
    <property type="entry name" value="TetR_N"/>
    <property type="match status" value="1"/>
</dbReference>
<comment type="caution">
    <text evidence="4">The sequence shown here is derived from an EMBL/GenBank/DDBJ whole genome shotgun (WGS) entry which is preliminary data.</text>
</comment>
<keyword evidence="5" id="KW-1185">Reference proteome</keyword>
<evidence type="ECO:0000256" key="2">
    <source>
        <dbReference type="PROSITE-ProRule" id="PRU00335"/>
    </source>
</evidence>
<dbReference type="Proteomes" id="UP001596111">
    <property type="component" value="Unassembled WGS sequence"/>
</dbReference>
<evidence type="ECO:0000256" key="1">
    <source>
        <dbReference type="ARBA" id="ARBA00023125"/>
    </source>
</evidence>
<dbReference type="RefSeq" id="WP_377324311.1">
    <property type="nucleotide sequence ID" value="NZ_JBHSNG010000002.1"/>
</dbReference>
<protein>
    <submittedName>
        <fullName evidence="4">TetR family transcriptional regulator</fullName>
    </submittedName>
</protein>
<keyword evidence="1 2" id="KW-0238">DNA-binding</keyword>
<feature type="DNA-binding region" description="H-T-H motif" evidence="2">
    <location>
        <begin position="25"/>
        <end position="44"/>
    </location>
</feature>
<dbReference type="PROSITE" id="PS50977">
    <property type="entry name" value="HTH_TETR_2"/>
    <property type="match status" value="1"/>
</dbReference>
<dbReference type="SUPFAM" id="SSF46689">
    <property type="entry name" value="Homeodomain-like"/>
    <property type="match status" value="1"/>
</dbReference>
<dbReference type="Gene3D" id="1.10.357.10">
    <property type="entry name" value="Tetracycline Repressor, domain 2"/>
    <property type="match status" value="1"/>
</dbReference>
<dbReference type="InterPro" id="IPR009057">
    <property type="entry name" value="Homeodomain-like_sf"/>
</dbReference>
<evidence type="ECO:0000259" key="3">
    <source>
        <dbReference type="PROSITE" id="PS50977"/>
    </source>
</evidence>
<dbReference type="EMBL" id="JBHSNG010000002">
    <property type="protein sequence ID" value="MFC5580117.1"/>
    <property type="molecule type" value="Genomic_DNA"/>
</dbReference>
<feature type="domain" description="HTH tetR-type" evidence="3">
    <location>
        <begin position="2"/>
        <end position="62"/>
    </location>
</feature>
<proteinExistence type="predicted"/>
<name>A0ABW0STG3_9GAMM</name>
<gene>
    <name evidence="4" type="ORF">ACFPPB_03140</name>
</gene>
<sequence length="200" mass="22661">MQTRKEILTDELVGYLLEHGLSDLSLRPLADALGTSARLLIYHFESKEGLLTEVLDSMQTRLRMSLGGMIERRAAQSERPLKLFWDWAIADENYPYLKLLYELQILAVQNPAAYGQYLQRNASSWSELIATALPETERTPAMVTLLGAVFDGLFLELMSTGDRKRTTQAVQQFIRLVDEARDARLVVRKKTAKASNTKRG</sequence>
<evidence type="ECO:0000313" key="4">
    <source>
        <dbReference type="EMBL" id="MFC5580117.1"/>
    </source>
</evidence>
<accession>A0ABW0STG3</accession>